<dbReference type="EMBL" id="DPVE01000237">
    <property type="protein sequence ID" value="HCK31145.1"/>
    <property type="molecule type" value="Genomic_DNA"/>
</dbReference>
<evidence type="ECO:0000313" key="2">
    <source>
        <dbReference type="Proteomes" id="UP000263596"/>
    </source>
</evidence>
<reference evidence="1 2" key="1">
    <citation type="journal article" date="2018" name="Nat. Biotechnol.">
        <title>A standardized bacterial taxonomy based on genome phylogeny substantially revises the tree of life.</title>
        <authorList>
            <person name="Parks D.H."/>
            <person name="Chuvochina M."/>
            <person name="Waite D.W."/>
            <person name="Rinke C."/>
            <person name="Skarshewski A."/>
            <person name="Chaumeil P.A."/>
            <person name="Hugenholtz P."/>
        </authorList>
    </citation>
    <scope>NUCLEOTIDE SEQUENCE [LARGE SCALE GENOMIC DNA]</scope>
    <source>
        <strain evidence="1">UBA9669</strain>
    </source>
</reference>
<sequence>MPDAVKMQRIMAMTIAAFGAIVSSTFPLSIIFAQQDIAGAFAVTSQEVGWVVT</sequence>
<evidence type="ECO:0000313" key="1">
    <source>
        <dbReference type="EMBL" id="HCK31145.1"/>
    </source>
</evidence>
<name>A0A3D2SRF6_9GAMM</name>
<accession>A0A3D2SRF6</accession>
<comment type="caution">
    <text evidence="1">The sequence shown here is derived from an EMBL/GenBank/DDBJ whole genome shotgun (WGS) entry which is preliminary data.</text>
</comment>
<gene>
    <name evidence="1" type="ORF">DHW29_13795</name>
</gene>
<protein>
    <submittedName>
        <fullName evidence="1">MFS transporter</fullName>
    </submittedName>
</protein>
<organism evidence="1 2">
    <name type="scientific">Acinetobacter ursingii</name>
    <dbReference type="NCBI Taxonomy" id="108980"/>
    <lineage>
        <taxon>Bacteria</taxon>
        <taxon>Pseudomonadati</taxon>
        <taxon>Pseudomonadota</taxon>
        <taxon>Gammaproteobacteria</taxon>
        <taxon>Moraxellales</taxon>
        <taxon>Moraxellaceae</taxon>
        <taxon>Acinetobacter</taxon>
    </lineage>
</organism>
<feature type="non-terminal residue" evidence="1">
    <location>
        <position position="53"/>
    </location>
</feature>
<dbReference type="AlphaFoldDB" id="A0A3D2SRF6"/>
<proteinExistence type="predicted"/>
<dbReference type="Proteomes" id="UP000263596">
    <property type="component" value="Unassembled WGS sequence"/>
</dbReference>